<dbReference type="Gene3D" id="1.10.357.10">
    <property type="entry name" value="Tetracycline Repressor, domain 2"/>
    <property type="match status" value="1"/>
</dbReference>
<comment type="caution">
    <text evidence="6">The sequence shown here is derived from an EMBL/GenBank/DDBJ whole genome shotgun (WGS) entry which is preliminary data.</text>
</comment>
<dbReference type="RefSeq" id="WP_094182062.1">
    <property type="nucleotide sequence ID" value="NZ_BJLP01000049.1"/>
</dbReference>
<dbReference type="SUPFAM" id="SSF48498">
    <property type="entry name" value="Tetracyclin repressor-like, C-terminal domain"/>
    <property type="match status" value="1"/>
</dbReference>
<keyword evidence="3" id="KW-0804">Transcription</keyword>
<dbReference type="Proteomes" id="UP000315842">
    <property type="component" value="Unassembled WGS sequence"/>
</dbReference>
<dbReference type="Pfam" id="PF00440">
    <property type="entry name" value="TetR_N"/>
    <property type="match status" value="1"/>
</dbReference>
<feature type="domain" description="HTH tetR-type" evidence="5">
    <location>
        <begin position="13"/>
        <end position="72"/>
    </location>
</feature>
<evidence type="ECO:0000313" key="7">
    <source>
        <dbReference type="Proteomes" id="UP000315842"/>
    </source>
</evidence>
<dbReference type="Pfam" id="PF16859">
    <property type="entry name" value="TetR_C_11"/>
    <property type="match status" value="1"/>
</dbReference>
<evidence type="ECO:0000256" key="2">
    <source>
        <dbReference type="ARBA" id="ARBA00023125"/>
    </source>
</evidence>
<dbReference type="EMBL" id="BJLP01000049">
    <property type="protein sequence ID" value="GEA82154.1"/>
    <property type="molecule type" value="Genomic_DNA"/>
</dbReference>
<dbReference type="InterPro" id="IPR050109">
    <property type="entry name" value="HTH-type_TetR-like_transc_reg"/>
</dbReference>
<dbReference type="PANTHER" id="PTHR30055:SF148">
    <property type="entry name" value="TETR-FAMILY TRANSCRIPTIONAL REGULATOR"/>
    <property type="match status" value="1"/>
</dbReference>
<dbReference type="InterPro" id="IPR001647">
    <property type="entry name" value="HTH_TetR"/>
</dbReference>
<feature type="DNA-binding region" description="H-T-H motif" evidence="4">
    <location>
        <begin position="35"/>
        <end position="54"/>
    </location>
</feature>
<evidence type="ECO:0000256" key="4">
    <source>
        <dbReference type="PROSITE-ProRule" id="PRU00335"/>
    </source>
</evidence>
<dbReference type="PANTHER" id="PTHR30055">
    <property type="entry name" value="HTH-TYPE TRANSCRIPTIONAL REGULATOR RUTR"/>
    <property type="match status" value="1"/>
</dbReference>
<protein>
    <submittedName>
        <fullName evidence="6">TetR family transcriptional regulator</fullName>
    </submittedName>
</protein>
<keyword evidence="7" id="KW-1185">Reference proteome</keyword>
<name>A0A4Y3KFH9_CELUD</name>
<evidence type="ECO:0000313" key="6">
    <source>
        <dbReference type="EMBL" id="GEA82154.1"/>
    </source>
</evidence>
<dbReference type="InterPro" id="IPR036271">
    <property type="entry name" value="Tet_transcr_reg_TetR-rel_C_sf"/>
</dbReference>
<sequence length="214" mass="22874">MNSPPRRGRPRSAERRRAVLDAAAELALTSAALPTMDAIASRAGVSRTTLYKWWPSTAAVLLEGLLERFHTSIEFDDDMPVRDALTAQVDALVHLLRDTPAGGLIRQLMAASISDAATSTALLDQWMEPRRQAALHHVARGVAAGELHAGTDPDLVVDALFAPAYHRLVWGHAPLDDDLAESVCALVWPAIAVPTSRPAADPAAPPAPDRGEHA</sequence>
<keyword evidence="1" id="KW-0805">Transcription regulation</keyword>
<evidence type="ECO:0000256" key="1">
    <source>
        <dbReference type="ARBA" id="ARBA00023015"/>
    </source>
</evidence>
<reference evidence="6 7" key="1">
    <citation type="submission" date="2019-06" db="EMBL/GenBank/DDBJ databases">
        <title>Whole genome shotgun sequence of Cellulomonas uda NBRC 3747.</title>
        <authorList>
            <person name="Hosoyama A."/>
            <person name="Uohara A."/>
            <person name="Ohji S."/>
            <person name="Ichikawa N."/>
        </authorList>
    </citation>
    <scope>NUCLEOTIDE SEQUENCE [LARGE SCALE GENOMIC DNA]</scope>
    <source>
        <strain evidence="6 7">NBRC 3747</strain>
    </source>
</reference>
<dbReference type="GO" id="GO:0000976">
    <property type="term" value="F:transcription cis-regulatory region binding"/>
    <property type="evidence" value="ECO:0007669"/>
    <property type="project" value="TreeGrafter"/>
</dbReference>
<evidence type="ECO:0000256" key="3">
    <source>
        <dbReference type="ARBA" id="ARBA00023163"/>
    </source>
</evidence>
<dbReference type="InterPro" id="IPR011075">
    <property type="entry name" value="TetR_C"/>
</dbReference>
<dbReference type="PROSITE" id="PS50977">
    <property type="entry name" value="HTH_TETR_2"/>
    <property type="match status" value="1"/>
</dbReference>
<evidence type="ECO:0000259" key="5">
    <source>
        <dbReference type="PROSITE" id="PS50977"/>
    </source>
</evidence>
<dbReference type="Gene3D" id="1.10.10.60">
    <property type="entry name" value="Homeodomain-like"/>
    <property type="match status" value="1"/>
</dbReference>
<proteinExistence type="predicted"/>
<accession>A0A4Y3KFH9</accession>
<dbReference type="AlphaFoldDB" id="A0A4Y3KFH9"/>
<dbReference type="InterPro" id="IPR009057">
    <property type="entry name" value="Homeodomain-like_sf"/>
</dbReference>
<organism evidence="6 7">
    <name type="scientific">Cellulomonas uda</name>
    <dbReference type="NCBI Taxonomy" id="1714"/>
    <lineage>
        <taxon>Bacteria</taxon>
        <taxon>Bacillati</taxon>
        <taxon>Actinomycetota</taxon>
        <taxon>Actinomycetes</taxon>
        <taxon>Micrococcales</taxon>
        <taxon>Cellulomonadaceae</taxon>
        <taxon>Cellulomonas</taxon>
    </lineage>
</organism>
<dbReference type="GO" id="GO:0003700">
    <property type="term" value="F:DNA-binding transcription factor activity"/>
    <property type="evidence" value="ECO:0007669"/>
    <property type="project" value="TreeGrafter"/>
</dbReference>
<dbReference type="SUPFAM" id="SSF46689">
    <property type="entry name" value="Homeodomain-like"/>
    <property type="match status" value="1"/>
</dbReference>
<gene>
    <name evidence="6" type="ORF">CUD01_25980</name>
</gene>
<keyword evidence="2 4" id="KW-0238">DNA-binding</keyword>